<dbReference type="InterPro" id="IPR058240">
    <property type="entry name" value="rSAM_sf"/>
</dbReference>
<evidence type="ECO:0000259" key="6">
    <source>
        <dbReference type="Pfam" id="PF04055"/>
    </source>
</evidence>
<evidence type="ECO:0000313" key="9">
    <source>
        <dbReference type="EMBL" id="RRO16485.1"/>
    </source>
</evidence>
<sequence length="327" mass="37696">MHYFQQIIINNEESLKKLLTSAGEESDELVKKILFKRHVEIVNLELSYLCNRKCDYCPVRGSDRNRTQELIEVELFQKIIDELTSIRYENRISLNLYNEPLLDPTLYEKISEVRTKLPWCTISFNSNGDHLNRDVLQSLSDSGLNFINVTLHPQANKSQSFETIQFRINKMLNKIGFNDSTQYANLDYIKTNTSLSIRIYGLTLRIQWPNYNKDGTYRGGKVLVSTMALCERTAPCSKPFREFTIFSDGDVVPCCEVFHDKINNDLVMGEIRNNSIFDIYSSAILSRFRKHVFAFGPKKGVCSQCSVADYSTDKESKEREGIIKSIS</sequence>
<dbReference type="RefSeq" id="WP_116166917.1">
    <property type="nucleotide sequence ID" value="NZ_QHJS02000047.1"/>
</dbReference>
<feature type="domain" description="4Fe4S-binding SPASM" evidence="7">
    <location>
        <begin position="236"/>
        <end position="305"/>
    </location>
</feature>
<organism evidence="9 10">
    <name type="scientific">Pectobacterium aquaticum</name>
    <dbReference type="NCBI Taxonomy" id="2204145"/>
    <lineage>
        <taxon>Bacteria</taxon>
        <taxon>Pseudomonadati</taxon>
        <taxon>Pseudomonadota</taxon>
        <taxon>Gammaproteobacteria</taxon>
        <taxon>Enterobacterales</taxon>
        <taxon>Pectobacteriaceae</taxon>
        <taxon>Pectobacterium</taxon>
    </lineage>
</organism>
<keyword evidence="2" id="KW-0949">S-adenosyl-L-methionine</keyword>
<evidence type="ECO:0000313" key="8">
    <source>
        <dbReference type="EMBL" id="RRO07575.1"/>
    </source>
</evidence>
<gene>
    <name evidence="9" type="ORF">DMB84_015360</name>
    <name evidence="8" type="ORF">DMB85_012585</name>
</gene>
<keyword evidence="3" id="KW-0479">Metal-binding</keyword>
<evidence type="ECO:0000259" key="7">
    <source>
        <dbReference type="Pfam" id="PF13186"/>
    </source>
</evidence>
<name>A0AA93DL04_9GAMM</name>
<feature type="domain" description="Radical SAM core" evidence="6">
    <location>
        <begin position="46"/>
        <end position="152"/>
    </location>
</feature>
<evidence type="ECO:0000313" key="11">
    <source>
        <dbReference type="Proteomes" id="UP000256817"/>
    </source>
</evidence>
<dbReference type="InterPro" id="IPR007197">
    <property type="entry name" value="rSAM"/>
</dbReference>
<dbReference type="Proteomes" id="UP000256540">
    <property type="component" value="Unassembled WGS sequence"/>
</dbReference>
<keyword evidence="5" id="KW-0411">Iron-sulfur</keyword>
<protein>
    <submittedName>
        <fullName evidence="9">Radical SAM protein</fullName>
    </submittedName>
</protein>
<evidence type="ECO:0000256" key="2">
    <source>
        <dbReference type="ARBA" id="ARBA00022691"/>
    </source>
</evidence>
<keyword evidence="4" id="KW-0408">Iron</keyword>
<evidence type="ECO:0000313" key="10">
    <source>
        <dbReference type="Proteomes" id="UP000256540"/>
    </source>
</evidence>
<dbReference type="PANTHER" id="PTHR11228">
    <property type="entry name" value="RADICAL SAM DOMAIN PROTEIN"/>
    <property type="match status" value="1"/>
</dbReference>
<dbReference type="AlphaFoldDB" id="A0AA93DL04"/>
<proteinExistence type="predicted"/>
<dbReference type="Gene3D" id="3.20.20.70">
    <property type="entry name" value="Aldolase class I"/>
    <property type="match status" value="1"/>
</dbReference>
<dbReference type="GO" id="GO:0003824">
    <property type="term" value="F:catalytic activity"/>
    <property type="evidence" value="ECO:0007669"/>
    <property type="project" value="InterPro"/>
</dbReference>
<dbReference type="InterPro" id="IPR050377">
    <property type="entry name" value="Radical_SAM_PqqE_MftC-like"/>
</dbReference>
<comment type="caution">
    <text evidence="9">The sequence shown here is derived from an EMBL/GenBank/DDBJ whole genome shotgun (WGS) entry which is preliminary data.</text>
</comment>
<dbReference type="GO" id="GO:0046872">
    <property type="term" value="F:metal ion binding"/>
    <property type="evidence" value="ECO:0007669"/>
    <property type="project" value="UniProtKB-KW"/>
</dbReference>
<dbReference type="Proteomes" id="UP000256817">
    <property type="component" value="Unassembled WGS sequence"/>
</dbReference>
<evidence type="ECO:0000256" key="4">
    <source>
        <dbReference type="ARBA" id="ARBA00023004"/>
    </source>
</evidence>
<dbReference type="SFLD" id="SFLDS00029">
    <property type="entry name" value="Radical_SAM"/>
    <property type="match status" value="1"/>
</dbReference>
<comment type="cofactor">
    <cofactor evidence="1">
        <name>[4Fe-4S] cluster</name>
        <dbReference type="ChEBI" id="CHEBI:49883"/>
    </cofactor>
</comment>
<dbReference type="CDD" id="cd21109">
    <property type="entry name" value="SPASM"/>
    <property type="match status" value="1"/>
</dbReference>
<dbReference type="EMBL" id="QHJW02000027">
    <property type="protein sequence ID" value="RRO07575.1"/>
    <property type="molecule type" value="Genomic_DNA"/>
</dbReference>
<evidence type="ECO:0000256" key="5">
    <source>
        <dbReference type="ARBA" id="ARBA00023014"/>
    </source>
</evidence>
<dbReference type="InterPro" id="IPR023885">
    <property type="entry name" value="4Fe4S-binding_SPASM_dom"/>
</dbReference>
<dbReference type="CDD" id="cd01335">
    <property type="entry name" value="Radical_SAM"/>
    <property type="match status" value="1"/>
</dbReference>
<dbReference type="Pfam" id="PF13186">
    <property type="entry name" value="SPASM"/>
    <property type="match status" value="1"/>
</dbReference>
<keyword evidence="11" id="KW-1185">Reference proteome</keyword>
<dbReference type="EMBL" id="QHJS02000047">
    <property type="protein sequence ID" value="RRO16485.1"/>
    <property type="molecule type" value="Genomic_DNA"/>
</dbReference>
<dbReference type="InterPro" id="IPR013785">
    <property type="entry name" value="Aldolase_TIM"/>
</dbReference>
<evidence type="ECO:0000256" key="1">
    <source>
        <dbReference type="ARBA" id="ARBA00001966"/>
    </source>
</evidence>
<dbReference type="Pfam" id="PF04055">
    <property type="entry name" value="Radical_SAM"/>
    <property type="match status" value="1"/>
</dbReference>
<accession>A0AA93DL04</accession>
<dbReference type="GO" id="GO:0051536">
    <property type="term" value="F:iron-sulfur cluster binding"/>
    <property type="evidence" value="ECO:0007669"/>
    <property type="project" value="UniProtKB-KW"/>
</dbReference>
<reference evidence="10 11" key="1">
    <citation type="submission" date="2018-11" db="EMBL/GenBank/DDBJ databases">
        <title>Draft genome sequences of proposed Pectobacterium aquaticum sp. nov. isolated in France from fresh water.</title>
        <authorList>
            <person name="Pedron J."/>
            <person name="Barny M.A."/>
        </authorList>
    </citation>
    <scope>NUCLEOTIDE SEQUENCE [LARGE SCALE GENOMIC DNA]</scope>
    <source>
        <strain evidence="9 10">A127-S21-F16</strain>
        <strain evidence="8 11">A35-S23-M15</strain>
    </source>
</reference>
<evidence type="ECO:0000256" key="3">
    <source>
        <dbReference type="ARBA" id="ARBA00022723"/>
    </source>
</evidence>
<dbReference type="SUPFAM" id="SSF102114">
    <property type="entry name" value="Radical SAM enzymes"/>
    <property type="match status" value="1"/>
</dbReference>
<dbReference type="PANTHER" id="PTHR11228:SF7">
    <property type="entry name" value="PQQA PEPTIDE CYCLASE"/>
    <property type="match status" value="1"/>
</dbReference>